<feature type="domain" description="F-box" evidence="2">
    <location>
        <begin position="112"/>
        <end position="153"/>
    </location>
</feature>
<dbReference type="InterPro" id="IPR001810">
    <property type="entry name" value="F-box_dom"/>
</dbReference>
<protein>
    <recommendedName>
        <fullName evidence="2">F-box domain-containing protein</fullName>
    </recommendedName>
</protein>
<dbReference type="Pfam" id="PF07734">
    <property type="entry name" value="FBA_1"/>
    <property type="match status" value="3"/>
</dbReference>
<dbReference type="CDD" id="cd22157">
    <property type="entry name" value="F-box_AtFBW1-like"/>
    <property type="match status" value="1"/>
</dbReference>
<evidence type="ECO:0000313" key="4">
    <source>
        <dbReference type="Proteomes" id="UP000824890"/>
    </source>
</evidence>
<accession>A0ABQ8AGY0</accession>
<evidence type="ECO:0000313" key="3">
    <source>
        <dbReference type="EMBL" id="KAH0891806.1"/>
    </source>
</evidence>
<dbReference type="InterPro" id="IPR006527">
    <property type="entry name" value="F-box-assoc_dom_typ1"/>
</dbReference>
<dbReference type="Proteomes" id="UP000824890">
    <property type="component" value="Unassembled WGS sequence"/>
</dbReference>
<sequence>VLAASWKRLRSTCKLWNDLFKDGIFREKHFRKAPTQSRIIMLYDYRICSLDVNLNVASPAIEFKSPLGLFLKDSQQVDIDEIFHCDGRYQTHNLESVFGGKLEKPTMMMYDIPQDLIEEEILSRVPAASLKRLRSTCKRWNHLFKDQRFTEKHFRKAPKQSRILISNDYRICSVKVNLNVAPPPIEFKDFHPCSQQVHVVEVFHCDGLLLWTIRNDNNESFSTRSLALGYQNNKSFRSYKILSYWSTSYSLDQGDDLSSDSWRVLEDDFVLNCSTLPNRGVSFKGNAYWLVLEKTGYLLLGFDFTSDSFRRFCLPPVPNPRNLMLSVVREEKLSLLNWSRHVSYMEVWVTHEIDDTQPVLWSKSFTVKNPNNFIPCFKSFLADEEKKVVLVCNSAFRDSKKLYTIGEDNEYYTEITSVGSKSKTLSPFIFSYVPSLQQVNQPSEPTMAMFQHGSLVDFQGRSHFARGQSVIERAEVLDSCQERWDQPTSDTSDQIPKAERSEDEKK</sequence>
<dbReference type="NCBIfam" id="TIGR01640">
    <property type="entry name" value="F_box_assoc_1"/>
    <property type="match status" value="1"/>
</dbReference>
<keyword evidence="4" id="KW-1185">Reference proteome</keyword>
<dbReference type="SUPFAM" id="SSF81383">
    <property type="entry name" value="F-box domain"/>
    <property type="match status" value="2"/>
</dbReference>
<reference evidence="3 4" key="1">
    <citation type="submission" date="2021-05" db="EMBL/GenBank/DDBJ databases">
        <title>Genome Assembly of Synthetic Allotetraploid Brassica napus Reveals Homoeologous Exchanges between Subgenomes.</title>
        <authorList>
            <person name="Davis J.T."/>
        </authorList>
    </citation>
    <scope>NUCLEOTIDE SEQUENCE [LARGE SCALE GENOMIC DNA]</scope>
    <source>
        <strain evidence="4">cv. Da-Ae</strain>
        <tissue evidence="3">Seedling</tissue>
    </source>
</reference>
<organism evidence="3 4">
    <name type="scientific">Brassica napus</name>
    <name type="common">Rape</name>
    <dbReference type="NCBI Taxonomy" id="3708"/>
    <lineage>
        <taxon>Eukaryota</taxon>
        <taxon>Viridiplantae</taxon>
        <taxon>Streptophyta</taxon>
        <taxon>Embryophyta</taxon>
        <taxon>Tracheophyta</taxon>
        <taxon>Spermatophyta</taxon>
        <taxon>Magnoliopsida</taxon>
        <taxon>eudicotyledons</taxon>
        <taxon>Gunneridae</taxon>
        <taxon>Pentapetalae</taxon>
        <taxon>rosids</taxon>
        <taxon>malvids</taxon>
        <taxon>Brassicales</taxon>
        <taxon>Brassicaceae</taxon>
        <taxon>Brassiceae</taxon>
        <taxon>Brassica</taxon>
    </lineage>
</organism>
<dbReference type="EMBL" id="JAGKQM010000013">
    <property type="protein sequence ID" value="KAH0891806.1"/>
    <property type="molecule type" value="Genomic_DNA"/>
</dbReference>
<dbReference type="Gene3D" id="1.20.1280.50">
    <property type="match status" value="1"/>
</dbReference>
<dbReference type="InterPro" id="IPR017451">
    <property type="entry name" value="F-box-assoc_interact_dom"/>
</dbReference>
<feature type="non-terminal residue" evidence="3">
    <location>
        <position position="1"/>
    </location>
</feature>
<dbReference type="Pfam" id="PF00646">
    <property type="entry name" value="F-box"/>
    <property type="match status" value="1"/>
</dbReference>
<name>A0ABQ8AGY0_BRANA</name>
<gene>
    <name evidence="3" type="ORF">HID58_054235</name>
</gene>
<dbReference type="SMART" id="SM00256">
    <property type="entry name" value="FBOX"/>
    <property type="match status" value="1"/>
</dbReference>
<proteinExistence type="predicted"/>
<dbReference type="InterPro" id="IPR050233">
    <property type="entry name" value="A_thaliana_F-box"/>
</dbReference>
<dbReference type="PANTHER" id="PTHR47993">
    <property type="entry name" value="OS09G0372900 PROTEIN-RELATED"/>
    <property type="match status" value="1"/>
</dbReference>
<evidence type="ECO:0000259" key="2">
    <source>
        <dbReference type="SMART" id="SM00256"/>
    </source>
</evidence>
<dbReference type="PANTHER" id="PTHR47993:SF70">
    <property type="entry name" value="F-BOX ONLY PROTEIN 9-RELATED"/>
    <property type="match status" value="1"/>
</dbReference>
<dbReference type="InterPro" id="IPR036047">
    <property type="entry name" value="F-box-like_dom_sf"/>
</dbReference>
<evidence type="ECO:0000256" key="1">
    <source>
        <dbReference type="SAM" id="MobiDB-lite"/>
    </source>
</evidence>
<feature type="compositionally biased region" description="Basic and acidic residues" evidence="1">
    <location>
        <begin position="496"/>
        <end position="506"/>
    </location>
</feature>
<comment type="caution">
    <text evidence="3">The sequence shown here is derived from an EMBL/GenBank/DDBJ whole genome shotgun (WGS) entry which is preliminary data.</text>
</comment>
<feature type="region of interest" description="Disordered" evidence="1">
    <location>
        <begin position="481"/>
        <end position="506"/>
    </location>
</feature>